<comment type="function">
    <text evidence="2">Catalyzes the interconversion of 2-phosphoglycerate and 3-phosphoglycerate.</text>
</comment>
<evidence type="ECO:0000259" key="7">
    <source>
        <dbReference type="Pfam" id="PF01676"/>
    </source>
</evidence>
<dbReference type="NCBIfam" id="NF003242">
    <property type="entry name" value="PRK04200.1"/>
    <property type="match status" value="1"/>
</dbReference>
<dbReference type="CDD" id="cd16011">
    <property type="entry name" value="iPGM_like"/>
    <property type="match status" value="1"/>
</dbReference>
<dbReference type="Gene3D" id="3.40.720.10">
    <property type="entry name" value="Alkaline Phosphatase, subunit A"/>
    <property type="match status" value="2"/>
</dbReference>
<comment type="similarity">
    <text evidence="4">Belongs to the BPG-independent phosphoglycerate mutase family. A-PGAM subfamily.</text>
</comment>
<dbReference type="PANTHER" id="PTHR31209">
    <property type="entry name" value="COFACTOR-INDEPENDENT PHOSPHOGLYCERATE MUTASE"/>
    <property type="match status" value="1"/>
</dbReference>
<evidence type="ECO:0000256" key="6">
    <source>
        <dbReference type="ARBA" id="ARBA00023235"/>
    </source>
</evidence>
<evidence type="ECO:0000313" key="9">
    <source>
        <dbReference type="Proteomes" id="UP000294902"/>
    </source>
</evidence>
<evidence type="ECO:0000256" key="1">
    <source>
        <dbReference type="ARBA" id="ARBA00000370"/>
    </source>
</evidence>
<keyword evidence="6" id="KW-0413">Isomerase</keyword>
<dbReference type="RefSeq" id="WP_132253154.1">
    <property type="nucleotide sequence ID" value="NZ_SMAL01000008.1"/>
</dbReference>
<dbReference type="OrthoDB" id="9804453at2"/>
<comment type="catalytic activity">
    <reaction evidence="1">
        <text>(2R)-2-phosphoglycerate = (2R)-3-phosphoglycerate</text>
        <dbReference type="Rhea" id="RHEA:15901"/>
        <dbReference type="ChEBI" id="CHEBI:58272"/>
        <dbReference type="ChEBI" id="CHEBI:58289"/>
        <dbReference type="EC" id="5.4.2.12"/>
    </reaction>
</comment>
<accession>A0A4R3MMM5</accession>
<dbReference type="GO" id="GO:0006096">
    <property type="term" value="P:glycolytic process"/>
    <property type="evidence" value="ECO:0007669"/>
    <property type="project" value="UniProtKB-KW"/>
</dbReference>
<feature type="domain" description="Metalloenzyme" evidence="7">
    <location>
        <begin position="1"/>
        <end position="370"/>
    </location>
</feature>
<dbReference type="NCBIfam" id="TIGR00306">
    <property type="entry name" value="apgM"/>
    <property type="match status" value="1"/>
</dbReference>
<dbReference type="AlphaFoldDB" id="A0A4R3MMM5"/>
<name>A0A4R3MMM5_9FIRM</name>
<protein>
    <submittedName>
        <fullName evidence="8">2,3-bisphosphoglycerate-independent phosphoglycerate mutase</fullName>
    </submittedName>
</protein>
<evidence type="ECO:0000256" key="4">
    <source>
        <dbReference type="ARBA" id="ARBA00005524"/>
    </source>
</evidence>
<keyword evidence="5" id="KW-0324">Glycolysis</keyword>
<comment type="caution">
    <text evidence="8">The sequence shown here is derived from an EMBL/GenBank/DDBJ whole genome shotgun (WGS) entry which is preliminary data.</text>
</comment>
<dbReference type="PANTHER" id="PTHR31209:SF4">
    <property type="entry name" value="2,3-BISPHOSPHOGLYCERATE-INDEPENDENT PHOSPHOGLYCERATE MUTASE"/>
    <property type="match status" value="1"/>
</dbReference>
<evidence type="ECO:0000313" key="8">
    <source>
        <dbReference type="EMBL" id="TCT13783.1"/>
    </source>
</evidence>
<dbReference type="InterPro" id="IPR004456">
    <property type="entry name" value="Pglycerate_mutase_ApgM"/>
</dbReference>
<sequence>MKYILVLGDGMADEPIEELNGLTPIEAAKTPNVDKLALKSEVGLVNTIPTGMDPGSDTANLSVLGYNPREYYTGRSPLEALSIGVPLKEDDISLRVNLVTLDDTSDYKNKKIIDHSASEITTEEASILLEDLKKAFETEAYKFYCGTSYRHLLVWKEGKLLDFTPPHDILGKEIGEYLSTEGIFSEMMEKSYEILNNHPINIERVKKGLNPANSMWFWGAGTKPILTPFEEKFGVKGAMISAVDLLKGIAIGAEMKVLKVEGATGTLHTNYPGKAKAALDVIKDDCDFVYVHIEAPDECGHQGNLKDKIKAIELIDEKIIGPIVEDLDKSNIDYKLMFLPDHPTPISIRTHTSSPVPYLIYNSTKQVSNTFMYSEKDGERSGNKQEDGYRLMEYFLKN</sequence>
<evidence type="ECO:0000256" key="3">
    <source>
        <dbReference type="ARBA" id="ARBA00004921"/>
    </source>
</evidence>
<comment type="pathway">
    <text evidence="3">Carbohydrate degradation.</text>
</comment>
<dbReference type="SUPFAM" id="SSF53649">
    <property type="entry name" value="Alkaline phosphatase-like"/>
    <property type="match status" value="1"/>
</dbReference>
<dbReference type="InterPro" id="IPR006124">
    <property type="entry name" value="Metalloenzyme"/>
</dbReference>
<dbReference type="Proteomes" id="UP000294902">
    <property type="component" value="Unassembled WGS sequence"/>
</dbReference>
<evidence type="ECO:0000256" key="5">
    <source>
        <dbReference type="ARBA" id="ARBA00023152"/>
    </source>
</evidence>
<dbReference type="Pfam" id="PF10143">
    <property type="entry name" value="PhosphMutase"/>
    <property type="match status" value="1"/>
</dbReference>
<reference evidence="8 9" key="1">
    <citation type="submission" date="2019-03" db="EMBL/GenBank/DDBJ databases">
        <title>Genomic Encyclopedia of Type Strains, Phase IV (KMG-IV): sequencing the most valuable type-strain genomes for metagenomic binning, comparative biology and taxonomic classification.</title>
        <authorList>
            <person name="Goeker M."/>
        </authorList>
    </citation>
    <scope>NUCLEOTIDE SEQUENCE [LARGE SCALE GENOMIC DNA]</scope>
    <source>
        <strain evidence="8 9">DSM 24629</strain>
    </source>
</reference>
<dbReference type="EMBL" id="SMAL01000008">
    <property type="protein sequence ID" value="TCT13783.1"/>
    <property type="molecule type" value="Genomic_DNA"/>
</dbReference>
<dbReference type="NCBIfam" id="TIGR02535">
    <property type="entry name" value="hyp_Hser_kinase"/>
    <property type="match status" value="1"/>
</dbReference>
<dbReference type="GO" id="GO:0004619">
    <property type="term" value="F:phosphoglycerate mutase activity"/>
    <property type="evidence" value="ECO:0007669"/>
    <property type="project" value="UniProtKB-EC"/>
</dbReference>
<dbReference type="InterPro" id="IPR017850">
    <property type="entry name" value="Alkaline_phosphatase_core_sf"/>
</dbReference>
<evidence type="ECO:0000256" key="2">
    <source>
        <dbReference type="ARBA" id="ARBA00002315"/>
    </source>
</evidence>
<dbReference type="PIRSF" id="PIRSF006392">
    <property type="entry name" value="IPGAM_arch"/>
    <property type="match status" value="1"/>
</dbReference>
<dbReference type="Pfam" id="PF01676">
    <property type="entry name" value="Metalloenzyme"/>
    <property type="match status" value="1"/>
</dbReference>
<gene>
    <name evidence="8" type="ORF">EDC18_10817</name>
</gene>
<dbReference type="InterPro" id="IPR023665">
    <property type="entry name" value="ApgAM_prokaryotes"/>
</dbReference>
<proteinExistence type="inferred from homology"/>
<organism evidence="8 9">
    <name type="scientific">Natranaerovirga pectinivora</name>
    <dbReference type="NCBI Taxonomy" id="682400"/>
    <lineage>
        <taxon>Bacteria</taxon>
        <taxon>Bacillati</taxon>
        <taxon>Bacillota</taxon>
        <taxon>Clostridia</taxon>
        <taxon>Lachnospirales</taxon>
        <taxon>Natranaerovirgaceae</taxon>
        <taxon>Natranaerovirga</taxon>
    </lineage>
</organism>
<keyword evidence="9" id="KW-1185">Reference proteome</keyword>
<dbReference type="GO" id="GO:0046872">
    <property type="term" value="F:metal ion binding"/>
    <property type="evidence" value="ECO:0007669"/>
    <property type="project" value="InterPro"/>
</dbReference>